<evidence type="ECO:0000256" key="1">
    <source>
        <dbReference type="SAM" id="Phobius"/>
    </source>
</evidence>
<dbReference type="Pfam" id="PF00429">
    <property type="entry name" value="TLV_coat"/>
    <property type="match status" value="1"/>
</dbReference>
<dbReference type="Proteomes" id="UP000545435">
    <property type="component" value="Unassembled WGS sequence"/>
</dbReference>
<dbReference type="PANTHER" id="PTHR10424:SF82">
    <property type="entry name" value="ENVELOPE GLYCOPROTEIN-RELATED"/>
    <property type="match status" value="1"/>
</dbReference>
<accession>A0A7L0DP14</accession>
<protein>
    <submittedName>
        <fullName evidence="2">ENV1 protein</fullName>
    </submittedName>
</protein>
<dbReference type="PANTHER" id="PTHR10424">
    <property type="entry name" value="VIRAL ENVELOPE PROTEIN"/>
    <property type="match status" value="1"/>
</dbReference>
<gene>
    <name evidence="2" type="primary">Env1_2</name>
    <name evidence="2" type="ORF">ROSBEN_R15420</name>
</gene>
<organism evidence="2 3">
    <name type="scientific">Rostratula benghalensis</name>
    <name type="common">greater painted-snipe</name>
    <dbReference type="NCBI Taxonomy" id="118793"/>
    <lineage>
        <taxon>Eukaryota</taxon>
        <taxon>Metazoa</taxon>
        <taxon>Chordata</taxon>
        <taxon>Craniata</taxon>
        <taxon>Vertebrata</taxon>
        <taxon>Euteleostomi</taxon>
        <taxon>Archelosauria</taxon>
        <taxon>Archosauria</taxon>
        <taxon>Dinosauria</taxon>
        <taxon>Saurischia</taxon>
        <taxon>Theropoda</taxon>
        <taxon>Coelurosauria</taxon>
        <taxon>Aves</taxon>
        <taxon>Neognathae</taxon>
        <taxon>Neoaves</taxon>
        <taxon>Charadriiformes</taxon>
        <taxon>Rostratulidae</taxon>
        <taxon>Rostratula</taxon>
    </lineage>
</organism>
<comment type="caution">
    <text evidence="2">The sequence shown here is derived from an EMBL/GenBank/DDBJ whole genome shotgun (WGS) entry which is preliminary data.</text>
</comment>
<feature type="transmembrane region" description="Helical" evidence="1">
    <location>
        <begin position="31"/>
        <end position="57"/>
    </location>
</feature>
<sequence length="107" mass="12466">MAKLQEGLEKRKREREAQQSWYESWFNHSPWLTTLLSTLAGPLMLIILVLTFGPCIFNKIVAIVKSRLEVAHLMLMRAKYEPLGGMPKTEETFILSQQELKQFDEQN</sequence>
<proteinExistence type="predicted"/>
<reference evidence="2 3" key="1">
    <citation type="submission" date="2019-09" db="EMBL/GenBank/DDBJ databases">
        <title>Bird 10,000 Genomes (B10K) Project - Family phase.</title>
        <authorList>
            <person name="Zhang G."/>
        </authorList>
    </citation>
    <scope>NUCLEOTIDE SEQUENCE [LARGE SCALE GENOMIC DNA]</scope>
    <source>
        <strain evidence="2">B10K-DU-006-20</strain>
        <tissue evidence="2">Mixed tissue sample</tissue>
    </source>
</reference>
<keyword evidence="1" id="KW-0472">Membrane</keyword>
<evidence type="ECO:0000313" key="3">
    <source>
        <dbReference type="Proteomes" id="UP000545435"/>
    </source>
</evidence>
<dbReference type="AlphaFoldDB" id="A0A7L0DP14"/>
<feature type="non-terminal residue" evidence="2">
    <location>
        <position position="107"/>
    </location>
</feature>
<evidence type="ECO:0000313" key="2">
    <source>
        <dbReference type="EMBL" id="NXJ72400.1"/>
    </source>
</evidence>
<dbReference type="InterPro" id="IPR018154">
    <property type="entry name" value="TLV/ENV_coat_polyprotein"/>
</dbReference>
<keyword evidence="1" id="KW-1133">Transmembrane helix</keyword>
<keyword evidence="3" id="KW-1185">Reference proteome</keyword>
<name>A0A7L0DP14_9CHAR</name>
<feature type="non-terminal residue" evidence="2">
    <location>
        <position position="1"/>
    </location>
</feature>
<dbReference type="EMBL" id="VXAI01000966">
    <property type="protein sequence ID" value="NXJ72400.1"/>
    <property type="molecule type" value="Genomic_DNA"/>
</dbReference>
<keyword evidence="1" id="KW-0812">Transmembrane</keyword>